<feature type="non-terminal residue" evidence="9">
    <location>
        <position position="1"/>
    </location>
</feature>
<dbReference type="Pfam" id="PF05038">
    <property type="entry name" value="Cytochrom_B558a"/>
    <property type="match status" value="1"/>
</dbReference>
<evidence type="ECO:0000256" key="6">
    <source>
        <dbReference type="ARBA" id="ARBA00023136"/>
    </source>
</evidence>
<accession>A9UXH8</accession>
<dbReference type="GO" id="GO:0005886">
    <property type="term" value="C:plasma membrane"/>
    <property type="evidence" value="ECO:0007669"/>
    <property type="project" value="UniProtKB-SubCell"/>
</dbReference>
<protein>
    <recommendedName>
        <fullName evidence="7">p22-phox</fullName>
    </recommendedName>
</protein>
<evidence type="ECO:0000313" key="9">
    <source>
        <dbReference type="EMBL" id="EDQ90010.1"/>
    </source>
</evidence>
<dbReference type="PANTHER" id="PTHR15168">
    <property type="entry name" value="CYTOCHROME B-245 LIGHT CHAIN"/>
    <property type="match status" value="1"/>
</dbReference>
<evidence type="ECO:0000256" key="3">
    <source>
        <dbReference type="ARBA" id="ARBA00022475"/>
    </source>
</evidence>
<dbReference type="eggNOG" id="ENOG502QVK1">
    <property type="taxonomic scope" value="Eukaryota"/>
</dbReference>
<keyword evidence="10" id="KW-1185">Reference proteome</keyword>
<dbReference type="InterPro" id="IPR007732">
    <property type="entry name" value="Cyt_b558_asu"/>
</dbReference>
<dbReference type="EMBL" id="CH991549">
    <property type="protein sequence ID" value="EDQ90010.1"/>
    <property type="molecule type" value="Genomic_DNA"/>
</dbReference>
<keyword evidence="6 8" id="KW-0472">Membrane</keyword>
<comment type="similarity">
    <text evidence="2">Belongs to the p22phox family.</text>
</comment>
<evidence type="ECO:0000256" key="1">
    <source>
        <dbReference type="ARBA" id="ARBA00004236"/>
    </source>
</evidence>
<dbReference type="GeneID" id="5890633"/>
<feature type="non-terminal residue" evidence="9">
    <location>
        <position position="110"/>
    </location>
</feature>
<evidence type="ECO:0000256" key="8">
    <source>
        <dbReference type="SAM" id="Phobius"/>
    </source>
</evidence>
<reference evidence="9 10" key="1">
    <citation type="journal article" date="2008" name="Nature">
        <title>The genome of the choanoflagellate Monosiga brevicollis and the origin of metazoans.</title>
        <authorList>
            <consortium name="JGI Sequencing"/>
            <person name="King N."/>
            <person name="Westbrook M.J."/>
            <person name="Young S.L."/>
            <person name="Kuo A."/>
            <person name="Abedin M."/>
            <person name="Chapman J."/>
            <person name="Fairclough S."/>
            <person name="Hellsten U."/>
            <person name="Isogai Y."/>
            <person name="Letunic I."/>
            <person name="Marr M."/>
            <person name="Pincus D."/>
            <person name="Putnam N."/>
            <person name="Rokas A."/>
            <person name="Wright K.J."/>
            <person name="Zuzow R."/>
            <person name="Dirks W."/>
            <person name="Good M."/>
            <person name="Goodstein D."/>
            <person name="Lemons D."/>
            <person name="Li W."/>
            <person name="Lyons J.B."/>
            <person name="Morris A."/>
            <person name="Nichols S."/>
            <person name="Richter D.J."/>
            <person name="Salamov A."/>
            <person name="Bork P."/>
            <person name="Lim W.A."/>
            <person name="Manning G."/>
            <person name="Miller W.T."/>
            <person name="McGinnis W."/>
            <person name="Shapiro H."/>
            <person name="Tjian R."/>
            <person name="Grigoriev I.V."/>
            <person name="Rokhsar D."/>
        </authorList>
    </citation>
    <scope>NUCLEOTIDE SEQUENCE [LARGE SCALE GENOMIC DNA]</scope>
    <source>
        <strain evidence="10">MX1 / ATCC 50154</strain>
    </source>
</reference>
<evidence type="ECO:0000256" key="5">
    <source>
        <dbReference type="ARBA" id="ARBA00022989"/>
    </source>
</evidence>
<sequence>GVLVLFVEWPRSARLKGSTIPRLYQYSIANIVDKLGPVARNYFARAIFWLGASIPCFFVFPAIAGALTLAVGALVYFLAAFKGEVWVKLEPQKERARGKVYEAPTRAPPR</sequence>
<keyword evidence="3" id="KW-1003">Cell membrane</keyword>
<dbReference type="InParanoid" id="A9UXH8"/>
<proteinExistence type="inferred from homology"/>
<gene>
    <name evidence="9" type="ORF">MONBRDRAFT_3080</name>
</gene>
<feature type="transmembrane region" description="Helical" evidence="8">
    <location>
        <begin position="46"/>
        <end position="79"/>
    </location>
</feature>
<dbReference type="AlphaFoldDB" id="A9UXH8"/>
<dbReference type="STRING" id="81824.A9UXH8"/>
<keyword evidence="5 8" id="KW-1133">Transmembrane helix</keyword>
<dbReference type="PANTHER" id="PTHR15168:SF0">
    <property type="entry name" value="CYTOCHROME B-245 LIGHT CHAIN"/>
    <property type="match status" value="1"/>
</dbReference>
<evidence type="ECO:0000256" key="4">
    <source>
        <dbReference type="ARBA" id="ARBA00022692"/>
    </source>
</evidence>
<evidence type="ECO:0000313" key="10">
    <source>
        <dbReference type="Proteomes" id="UP000001357"/>
    </source>
</evidence>
<keyword evidence="4 8" id="KW-0812">Transmembrane</keyword>
<dbReference type="GO" id="GO:0020037">
    <property type="term" value="F:heme binding"/>
    <property type="evidence" value="ECO:0007669"/>
    <property type="project" value="InterPro"/>
</dbReference>
<dbReference type="KEGG" id="mbr:MONBRDRAFT_3080"/>
<dbReference type="FunCoup" id="A9UXH8">
    <property type="interactions" value="130"/>
</dbReference>
<organism evidence="9 10">
    <name type="scientific">Monosiga brevicollis</name>
    <name type="common">Choanoflagellate</name>
    <dbReference type="NCBI Taxonomy" id="81824"/>
    <lineage>
        <taxon>Eukaryota</taxon>
        <taxon>Choanoflagellata</taxon>
        <taxon>Craspedida</taxon>
        <taxon>Salpingoecidae</taxon>
        <taxon>Monosiga</taxon>
    </lineage>
</organism>
<dbReference type="Proteomes" id="UP000001357">
    <property type="component" value="Unassembled WGS sequence"/>
</dbReference>
<evidence type="ECO:0000256" key="2">
    <source>
        <dbReference type="ARBA" id="ARBA00010590"/>
    </source>
</evidence>
<name>A9UXH8_MONBE</name>
<dbReference type="RefSeq" id="XP_001745432.1">
    <property type="nucleotide sequence ID" value="XM_001745380.1"/>
</dbReference>
<evidence type="ECO:0000256" key="7">
    <source>
        <dbReference type="ARBA" id="ARBA00030298"/>
    </source>
</evidence>
<comment type="subcellular location">
    <subcellularLocation>
        <location evidence="1">Cell membrane</location>
    </subcellularLocation>
</comment>